<dbReference type="InterPro" id="IPR011993">
    <property type="entry name" value="PH-like_dom_sf"/>
</dbReference>
<dbReference type="PANTHER" id="PTHR23138:SF87">
    <property type="entry name" value="E3 SUMO-PROTEIN LIGASE RANBP2"/>
    <property type="match status" value="1"/>
</dbReference>
<sequence length="250" mass="27619">MASSSDAVPEKKEEGVTPAFMKNETPTPVFGKKKEDEETTAEGAEDSEEATGTGEEDTGAAFAPIVQLTEQQVSSGEEDETTLFEVKAKLYRFDKERTEWKERGVGQVKLLQHKQNDRIRVLMRQNRTLKICANFVVLPGMALQEHAGSEKSWVWHAADFADGELKDELFAIRFGSVENAQNFKNAFEDATERMGKLLGVGPSEEENEAADEAAEALGGLKVKDEKSASEETPEKAEDKKGVDSKDKEDQ</sequence>
<keyword evidence="4" id="KW-0906">Nuclear pore complex</keyword>
<evidence type="ECO:0000259" key="6">
    <source>
        <dbReference type="PROSITE" id="PS50196"/>
    </source>
</evidence>
<dbReference type="OMA" id="HYIYPNK"/>
<dbReference type="InterPro" id="IPR045255">
    <property type="entry name" value="RanBP1-like"/>
</dbReference>
<dbReference type="GO" id="GO:0005643">
    <property type="term" value="C:nuclear pore"/>
    <property type="evidence" value="ECO:0000318"/>
    <property type="project" value="GO_Central"/>
</dbReference>
<dbReference type="GO" id="GO:0005737">
    <property type="term" value="C:cytoplasm"/>
    <property type="evidence" value="ECO:0000318"/>
    <property type="project" value="GO_Central"/>
</dbReference>
<organism evidence="7 8">
    <name type="scientific">Klebsormidium nitens</name>
    <name type="common">Green alga</name>
    <name type="synonym">Ulothrix nitens</name>
    <dbReference type="NCBI Taxonomy" id="105231"/>
    <lineage>
        <taxon>Eukaryota</taxon>
        <taxon>Viridiplantae</taxon>
        <taxon>Streptophyta</taxon>
        <taxon>Klebsormidiophyceae</taxon>
        <taxon>Klebsormidiales</taxon>
        <taxon>Klebsormidiaceae</taxon>
        <taxon>Klebsormidium</taxon>
    </lineage>
</organism>
<dbReference type="EMBL" id="DF237720">
    <property type="protein sequence ID" value="GAQ91356.1"/>
    <property type="molecule type" value="Genomic_DNA"/>
</dbReference>
<keyword evidence="3" id="KW-0811">Translocation</keyword>
<accession>A0A1Y1IRJ5</accession>
<protein>
    <submittedName>
        <fullName evidence="7">Pleckstrin homology (PH) domain superfamily protein</fullName>
    </submittedName>
</protein>
<evidence type="ECO:0000256" key="2">
    <source>
        <dbReference type="ARBA" id="ARBA00022816"/>
    </source>
</evidence>
<feature type="compositionally biased region" description="Acidic residues" evidence="5">
    <location>
        <begin position="203"/>
        <end position="214"/>
    </location>
</feature>
<dbReference type="Proteomes" id="UP000054558">
    <property type="component" value="Unassembled WGS sequence"/>
</dbReference>
<dbReference type="CDD" id="cd13179">
    <property type="entry name" value="RanBD_RanBP1"/>
    <property type="match status" value="1"/>
</dbReference>
<keyword evidence="2" id="KW-0509">mRNA transport</keyword>
<reference evidence="7 8" key="1">
    <citation type="journal article" date="2014" name="Nat. Commun.">
        <title>Klebsormidium flaccidum genome reveals primary factors for plant terrestrial adaptation.</title>
        <authorList>
            <person name="Hori K."/>
            <person name="Maruyama F."/>
            <person name="Fujisawa T."/>
            <person name="Togashi T."/>
            <person name="Yamamoto N."/>
            <person name="Seo M."/>
            <person name="Sato S."/>
            <person name="Yamada T."/>
            <person name="Mori H."/>
            <person name="Tajima N."/>
            <person name="Moriyama T."/>
            <person name="Ikeuchi M."/>
            <person name="Watanabe M."/>
            <person name="Wada H."/>
            <person name="Kobayashi K."/>
            <person name="Saito M."/>
            <person name="Masuda T."/>
            <person name="Sasaki-Sekimoto Y."/>
            <person name="Mashiguchi K."/>
            <person name="Awai K."/>
            <person name="Shimojima M."/>
            <person name="Masuda S."/>
            <person name="Iwai M."/>
            <person name="Nobusawa T."/>
            <person name="Narise T."/>
            <person name="Kondo S."/>
            <person name="Saito H."/>
            <person name="Sato R."/>
            <person name="Murakawa M."/>
            <person name="Ihara Y."/>
            <person name="Oshima-Yamada Y."/>
            <person name="Ohtaka K."/>
            <person name="Satoh M."/>
            <person name="Sonobe K."/>
            <person name="Ishii M."/>
            <person name="Ohtani R."/>
            <person name="Kanamori-Sato M."/>
            <person name="Honoki R."/>
            <person name="Miyazaki D."/>
            <person name="Mochizuki H."/>
            <person name="Umetsu J."/>
            <person name="Higashi K."/>
            <person name="Shibata D."/>
            <person name="Kamiya Y."/>
            <person name="Sato N."/>
            <person name="Nakamura Y."/>
            <person name="Tabata S."/>
            <person name="Ida S."/>
            <person name="Kurokawa K."/>
            <person name="Ohta H."/>
        </authorList>
    </citation>
    <scope>NUCLEOTIDE SEQUENCE [LARGE SCALE GENOMIC DNA]</scope>
    <source>
        <strain evidence="7 8">NIES-2285</strain>
    </source>
</reference>
<evidence type="ECO:0000313" key="8">
    <source>
        <dbReference type="Proteomes" id="UP000054558"/>
    </source>
</evidence>
<keyword evidence="4" id="KW-0539">Nucleus</keyword>
<dbReference type="InterPro" id="IPR045256">
    <property type="entry name" value="RanBP1_RanBD"/>
</dbReference>
<dbReference type="FunFam" id="2.30.29.30:FF:000312">
    <property type="entry name" value="Ran binding protein 1"/>
    <property type="match status" value="1"/>
</dbReference>
<evidence type="ECO:0000256" key="4">
    <source>
        <dbReference type="ARBA" id="ARBA00023132"/>
    </source>
</evidence>
<proteinExistence type="predicted"/>
<dbReference type="OrthoDB" id="2357150at2759"/>
<dbReference type="GO" id="GO:0051028">
    <property type="term" value="P:mRNA transport"/>
    <property type="evidence" value="ECO:0007669"/>
    <property type="project" value="UniProtKB-KW"/>
</dbReference>
<dbReference type="GO" id="GO:0015031">
    <property type="term" value="P:protein transport"/>
    <property type="evidence" value="ECO:0007669"/>
    <property type="project" value="UniProtKB-KW"/>
</dbReference>
<dbReference type="PANTHER" id="PTHR23138">
    <property type="entry name" value="RAN BINDING PROTEIN"/>
    <property type="match status" value="1"/>
</dbReference>
<comment type="subcellular location">
    <subcellularLocation>
        <location evidence="1">Nucleus</location>
        <location evidence="1">Nuclear pore complex</location>
    </subcellularLocation>
</comment>
<dbReference type="Gene3D" id="2.30.29.30">
    <property type="entry name" value="Pleckstrin-homology domain (PH domain)/Phosphotyrosine-binding domain (PTB)"/>
    <property type="match status" value="1"/>
</dbReference>
<dbReference type="SMART" id="SM00160">
    <property type="entry name" value="RanBD"/>
    <property type="match status" value="1"/>
</dbReference>
<evidence type="ECO:0000256" key="5">
    <source>
        <dbReference type="SAM" id="MobiDB-lite"/>
    </source>
</evidence>
<feature type="region of interest" description="Disordered" evidence="5">
    <location>
        <begin position="201"/>
        <end position="250"/>
    </location>
</feature>
<dbReference type="SUPFAM" id="SSF50729">
    <property type="entry name" value="PH domain-like"/>
    <property type="match status" value="1"/>
</dbReference>
<feature type="compositionally biased region" description="Basic and acidic residues" evidence="5">
    <location>
        <begin position="221"/>
        <end position="250"/>
    </location>
</feature>
<evidence type="ECO:0000256" key="1">
    <source>
        <dbReference type="ARBA" id="ARBA00004567"/>
    </source>
</evidence>
<dbReference type="GO" id="GO:0006913">
    <property type="term" value="P:nucleocytoplasmic transport"/>
    <property type="evidence" value="ECO:0007669"/>
    <property type="project" value="InterPro"/>
</dbReference>
<evidence type="ECO:0000256" key="3">
    <source>
        <dbReference type="ARBA" id="ARBA00023010"/>
    </source>
</evidence>
<dbReference type="STRING" id="105231.A0A1Y1IRJ5"/>
<name>A0A1Y1IRJ5_KLENI</name>
<feature type="region of interest" description="Disordered" evidence="5">
    <location>
        <begin position="1"/>
        <end position="63"/>
    </location>
</feature>
<feature type="domain" description="RanBD1" evidence="6">
    <location>
        <begin position="61"/>
        <end position="196"/>
    </location>
</feature>
<evidence type="ECO:0000313" key="7">
    <source>
        <dbReference type="EMBL" id="GAQ91356.1"/>
    </source>
</evidence>
<dbReference type="InterPro" id="IPR000156">
    <property type="entry name" value="Ran_bind_dom"/>
</dbReference>
<keyword evidence="2" id="KW-0813">Transport</keyword>
<dbReference type="Pfam" id="PF00638">
    <property type="entry name" value="Ran_BP1"/>
    <property type="match status" value="1"/>
</dbReference>
<dbReference type="AlphaFoldDB" id="A0A1Y1IRJ5"/>
<dbReference type="PROSITE" id="PS50196">
    <property type="entry name" value="RANBD1"/>
    <property type="match status" value="1"/>
</dbReference>
<keyword evidence="4" id="KW-0653">Protein transport</keyword>
<keyword evidence="8" id="KW-1185">Reference proteome</keyword>
<feature type="compositionally biased region" description="Acidic residues" evidence="5">
    <location>
        <begin position="37"/>
        <end position="58"/>
    </location>
</feature>
<gene>
    <name evidence="7" type="ORF">KFL_007710060</name>
</gene>